<reference evidence="1 2" key="1">
    <citation type="submission" date="2024-09" db="EMBL/GenBank/DDBJ databases">
        <title>Floridaenema gen nov. (Aerosakkonemataceae, Aerosakkonematales ord. nov., Cyanobacteria) from benthic tropical and subtropical fresh waters, with the description of four new species.</title>
        <authorList>
            <person name="Moretto J.A."/>
            <person name="Berthold D.E."/>
            <person name="Lefler F.W."/>
            <person name="Huang I.-S."/>
            <person name="Laughinghouse H. IV."/>
        </authorList>
    </citation>
    <scope>NUCLEOTIDE SEQUENCE [LARGE SCALE GENOMIC DNA]</scope>
    <source>
        <strain evidence="1 2">BLCC-F46</strain>
    </source>
</reference>
<keyword evidence="2" id="KW-1185">Reference proteome</keyword>
<proteinExistence type="predicted"/>
<name>A0ABV4XEB9_9CYAN</name>
<gene>
    <name evidence="1" type="ORF">ACE1CC_30250</name>
</gene>
<dbReference type="Proteomes" id="UP001576774">
    <property type="component" value="Unassembled WGS sequence"/>
</dbReference>
<organism evidence="1 2">
    <name type="scientific">Floridaenema aerugineum BLCC-F46</name>
    <dbReference type="NCBI Taxonomy" id="3153654"/>
    <lineage>
        <taxon>Bacteria</taxon>
        <taxon>Bacillati</taxon>
        <taxon>Cyanobacteriota</taxon>
        <taxon>Cyanophyceae</taxon>
        <taxon>Oscillatoriophycideae</taxon>
        <taxon>Aerosakkonematales</taxon>
        <taxon>Aerosakkonemataceae</taxon>
        <taxon>Floridanema</taxon>
        <taxon>Floridanema aerugineum</taxon>
    </lineage>
</organism>
<evidence type="ECO:0000313" key="1">
    <source>
        <dbReference type="EMBL" id="MFB2881154.1"/>
    </source>
</evidence>
<accession>A0ABV4XEB9</accession>
<evidence type="ECO:0000313" key="2">
    <source>
        <dbReference type="Proteomes" id="UP001576774"/>
    </source>
</evidence>
<dbReference type="EMBL" id="JBHFNQ010000218">
    <property type="protein sequence ID" value="MFB2881154.1"/>
    <property type="molecule type" value="Genomic_DNA"/>
</dbReference>
<dbReference type="RefSeq" id="WP_413274138.1">
    <property type="nucleotide sequence ID" value="NZ_JBHFNQ010000218.1"/>
</dbReference>
<comment type="caution">
    <text evidence="1">The sequence shown here is derived from an EMBL/GenBank/DDBJ whole genome shotgun (WGS) entry which is preliminary data.</text>
</comment>
<protein>
    <submittedName>
        <fullName evidence="1">DUF2281 domain-containing protein</fullName>
    </submittedName>
</protein>
<sequence length="63" mass="7370">MATKEQLIHEIDQMPDSMIEQVLEFVLSLKTKHSSESNSSDVWNAYLASKREREEVYRRLANS</sequence>